<evidence type="ECO:0000256" key="3">
    <source>
        <dbReference type="ARBA" id="ARBA00022692"/>
    </source>
</evidence>
<gene>
    <name evidence="7" type="ORF">ACFQ0P_08745</name>
</gene>
<dbReference type="InterPro" id="IPR004307">
    <property type="entry name" value="TspO_MBR"/>
</dbReference>
<keyword evidence="3 6" id="KW-0812">Transmembrane</keyword>
<protein>
    <submittedName>
        <fullName evidence="7">Tryptophan-rich sensory protein</fullName>
    </submittedName>
</protein>
<sequence length="266" mass="28009">MAAKDLVRQIAVISAFCFMIIAAMVGTGLFGGTAVQDLQNGALDADGSYLAPARSAFSIWSVIYVGLFAYTVWQALPGQRERDRQRTLGWFIAGTMVLNGLWLVTAQFLTLPLTVLGIVLLLVLLGVTFRLAVLHPGRGWADALLIDGVTGLHLGWVTLATVANTTAWLTTIVPDSAADAAALWGILVLAVVAVIGVAIAWASHWRIAPGLAMGWGLVWIGVGRLVFEPESTAIGVTAIIVAAIVILVPVVGAVVHRAADVRNAEV</sequence>
<keyword evidence="8" id="KW-1185">Reference proteome</keyword>
<dbReference type="RefSeq" id="WP_204978336.1">
    <property type="nucleotide sequence ID" value="NZ_JBHTII010000001.1"/>
</dbReference>
<feature type="transmembrane region" description="Helical" evidence="6">
    <location>
        <begin position="233"/>
        <end position="255"/>
    </location>
</feature>
<keyword evidence="4 6" id="KW-1133">Transmembrane helix</keyword>
<evidence type="ECO:0000256" key="1">
    <source>
        <dbReference type="ARBA" id="ARBA00004141"/>
    </source>
</evidence>
<dbReference type="Gene3D" id="1.20.1260.100">
    <property type="entry name" value="TspO/MBR protein"/>
    <property type="match status" value="1"/>
</dbReference>
<dbReference type="EMBL" id="JBHTII010000001">
    <property type="protein sequence ID" value="MFD0790484.1"/>
    <property type="molecule type" value="Genomic_DNA"/>
</dbReference>
<dbReference type="Proteomes" id="UP001597055">
    <property type="component" value="Unassembled WGS sequence"/>
</dbReference>
<evidence type="ECO:0000256" key="4">
    <source>
        <dbReference type="ARBA" id="ARBA00022989"/>
    </source>
</evidence>
<feature type="transmembrane region" description="Helical" evidence="6">
    <location>
        <begin position="115"/>
        <end position="133"/>
    </location>
</feature>
<comment type="similarity">
    <text evidence="2">Belongs to the TspO/BZRP family.</text>
</comment>
<evidence type="ECO:0000256" key="6">
    <source>
        <dbReference type="SAM" id="Phobius"/>
    </source>
</evidence>
<evidence type="ECO:0000256" key="5">
    <source>
        <dbReference type="ARBA" id="ARBA00023136"/>
    </source>
</evidence>
<evidence type="ECO:0000256" key="2">
    <source>
        <dbReference type="ARBA" id="ARBA00007524"/>
    </source>
</evidence>
<evidence type="ECO:0000313" key="8">
    <source>
        <dbReference type="Proteomes" id="UP001597055"/>
    </source>
</evidence>
<comment type="subcellular location">
    <subcellularLocation>
        <location evidence="1">Membrane</location>
        <topology evidence="1">Multi-pass membrane protein</topology>
    </subcellularLocation>
</comment>
<keyword evidence="5 6" id="KW-0472">Membrane</keyword>
<reference evidence="8" key="1">
    <citation type="journal article" date="2019" name="Int. J. Syst. Evol. Microbiol.">
        <title>The Global Catalogue of Microorganisms (GCM) 10K type strain sequencing project: providing services to taxonomists for standard genome sequencing and annotation.</title>
        <authorList>
            <consortium name="The Broad Institute Genomics Platform"/>
            <consortium name="The Broad Institute Genome Sequencing Center for Infectious Disease"/>
            <person name="Wu L."/>
            <person name="Ma J."/>
        </authorList>
    </citation>
    <scope>NUCLEOTIDE SEQUENCE [LARGE SCALE GENOMIC DNA]</scope>
    <source>
        <strain evidence="8">CCUG 54523</strain>
    </source>
</reference>
<feature type="transmembrane region" description="Helical" evidence="6">
    <location>
        <begin position="55"/>
        <end position="76"/>
    </location>
</feature>
<name>A0ABW3AIW0_9MICO</name>
<organism evidence="7 8">
    <name type="scientific">Microbacterium insulae</name>
    <dbReference type="NCBI Taxonomy" id="483014"/>
    <lineage>
        <taxon>Bacteria</taxon>
        <taxon>Bacillati</taxon>
        <taxon>Actinomycetota</taxon>
        <taxon>Actinomycetes</taxon>
        <taxon>Micrococcales</taxon>
        <taxon>Microbacteriaceae</taxon>
        <taxon>Microbacterium</taxon>
    </lineage>
</organism>
<feature type="transmembrane region" description="Helical" evidence="6">
    <location>
        <begin position="12"/>
        <end position="35"/>
    </location>
</feature>
<evidence type="ECO:0000313" key="7">
    <source>
        <dbReference type="EMBL" id="MFD0790484.1"/>
    </source>
</evidence>
<feature type="transmembrane region" description="Helical" evidence="6">
    <location>
        <begin position="208"/>
        <end position="227"/>
    </location>
</feature>
<feature type="transmembrane region" description="Helical" evidence="6">
    <location>
        <begin position="88"/>
        <end position="109"/>
    </location>
</feature>
<dbReference type="InterPro" id="IPR038330">
    <property type="entry name" value="TspO/MBR-related_sf"/>
</dbReference>
<dbReference type="Pfam" id="PF03073">
    <property type="entry name" value="TspO_MBR"/>
    <property type="match status" value="1"/>
</dbReference>
<proteinExistence type="inferred from homology"/>
<feature type="transmembrane region" description="Helical" evidence="6">
    <location>
        <begin position="181"/>
        <end position="201"/>
    </location>
</feature>
<comment type="caution">
    <text evidence="7">The sequence shown here is derived from an EMBL/GenBank/DDBJ whole genome shotgun (WGS) entry which is preliminary data.</text>
</comment>
<accession>A0ABW3AIW0</accession>
<feature type="transmembrane region" description="Helical" evidence="6">
    <location>
        <begin position="145"/>
        <end position="169"/>
    </location>
</feature>